<keyword evidence="2" id="KW-1185">Reference proteome</keyword>
<evidence type="ECO:0000313" key="1">
    <source>
        <dbReference type="EMBL" id="KAJ1348868.1"/>
    </source>
</evidence>
<protein>
    <submittedName>
        <fullName evidence="1">Uncharacterized protein</fullName>
    </submittedName>
</protein>
<gene>
    <name evidence="1" type="ORF">KIN20_004263</name>
</gene>
<evidence type="ECO:0000313" key="2">
    <source>
        <dbReference type="Proteomes" id="UP001196413"/>
    </source>
</evidence>
<sequence>MKSAELNIKTQQANLLLDGDFQRFISIDPDLGDRSERPSKLKNEDLIAASKDTTKEIKDKVNEIDGVEIPSHVAYSPDYVPSDFSLFPSMRHFL</sequence>
<proteinExistence type="predicted"/>
<dbReference type="AlphaFoldDB" id="A0AAD5QEB7"/>
<dbReference type="Proteomes" id="UP001196413">
    <property type="component" value="Unassembled WGS sequence"/>
</dbReference>
<name>A0AAD5QEB7_PARTN</name>
<dbReference type="EMBL" id="JAHQIW010000572">
    <property type="protein sequence ID" value="KAJ1348868.1"/>
    <property type="molecule type" value="Genomic_DNA"/>
</dbReference>
<reference evidence="1" key="1">
    <citation type="submission" date="2021-06" db="EMBL/GenBank/DDBJ databases">
        <title>Parelaphostrongylus tenuis whole genome reference sequence.</title>
        <authorList>
            <person name="Garwood T.J."/>
            <person name="Larsen P.A."/>
            <person name="Fountain-Jones N.M."/>
            <person name="Garbe J.R."/>
            <person name="Macchietto M.G."/>
            <person name="Kania S.A."/>
            <person name="Gerhold R.W."/>
            <person name="Richards J.E."/>
            <person name="Wolf T.M."/>
        </authorList>
    </citation>
    <scope>NUCLEOTIDE SEQUENCE</scope>
    <source>
        <strain evidence="1">MNPRO001-30</strain>
        <tissue evidence="1">Meninges</tissue>
    </source>
</reference>
<organism evidence="1 2">
    <name type="scientific">Parelaphostrongylus tenuis</name>
    <name type="common">Meningeal worm</name>
    <dbReference type="NCBI Taxonomy" id="148309"/>
    <lineage>
        <taxon>Eukaryota</taxon>
        <taxon>Metazoa</taxon>
        <taxon>Ecdysozoa</taxon>
        <taxon>Nematoda</taxon>
        <taxon>Chromadorea</taxon>
        <taxon>Rhabditida</taxon>
        <taxon>Rhabditina</taxon>
        <taxon>Rhabditomorpha</taxon>
        <taxon>Strongyloidea</taxon>
        <taxon>Metastrongylidae</taxon>
        <taxon>Parelaphostrongylus</taxon>
    </lineage>
</organism>
<accession>A0AAD5QEB7</accession>
<comment type="caution">
    <text evidence="1">The sequence shown here is derived from an EMBL/GenBank/DDBJ whole genome shotgun (WGS) entry which is preliminary data.</text>
</comment>